<dbReference type="AlphaFoldDB" id="A0A812DFJ3"/>
<reference evidence="1" key="1">
    <citation type="submission" date="2021-01" db="EMBL/GenBank/DDBJ databases">
        <authorList>
            <person name="Li R."/>
            <person name="Bekaert M."/>
        </authorList>
    </citation>
    <scope>NUCLEOTIDE SEQUENCE</scope>
    <source>
        <strain evidence="1">Farmed</strain>
    </source>
</reference>
<organism evidence="1 2">
    <name type="scientific">Acanthosepion pharaonis</name>
    <name type="common">Pharaoh cuttlefish</name>
    <name type="synonym">Sepia pharaonis</name>
    <dbReference type="NCBI Taxonomy" id="158019"/>
    <lineage>
        <taxon>Eukaryota</taxon>
        <taxon>Metazoa</taxon>
        <taxon>Spiralia</taxon>
        <taxon>Lophotrochozoa</taxon>
        <taxon>Mollusca</taxon>
        <taxon>Cephalopoda</taxon>
        <taxon>Coleoidea</taxon>
        <taxon>Decapodiformes</taxon>
        <taxon>Sepiida</taxon>
        <taxon>Sepiina</taxon>
        <taxon>Sepiidae</taxon>
        <taxon>Acanthosepion</taxon>
    </lineage>
</organism>
<protein>
    <submittedName>
        <fullName evidence="1">Uncharacterized protein</fullName>
    </submittedName>
</protein>
<sequence>MGAGHDHTPPFVRSMIPRSASGASICPPPLRPISASRVARTDMDVEMPEEPARALHKARARRNPASASRAVARLHDPFRGCSTVVPLRHPLMSMTVLLALLAAPMGSPPMIEAPLDQRRGDQMRAFRAQGRQSVAARDRGAGGADHARFAIYRLRL</sequence>
<name>A0A812DFJ3_ACAPH</name>
<gene>
    <name evidence="1" type="ORF">SPHA_54862</name>
</gene>
<keyword evidence="2" id="KW-1185">Reference proteome</keyword>
<proteinExistence type="predicted"/>
<accession>A0A812DFJ3</accession>
<evidence type="ECO:0000313" key="1">
    <source>
        <dbReference type="EMBL" id="CAE1302240.1"/>
    </source>
</evidence>
<dbReference type="Proteomes" id="UP000597762">
    <property type="component" value="Unassembled WGS sequence"/>
</dbReference>
<dbReference type="EMBL" id="CAHIKZ030003618">
    <property type="protein sequence ID" value="CAE1302240.1"/>
    <property type="molecule type" value="Genomic_DNA"/>
</dbReference>
<comment type="caution">
    <text evidence="1">The sequence shown here is derived from an EMBL/GenBank/DDBJ whole genome shotgun (WGS) entry which is preliminary data.</text>
</comment>
<evidence type="ECO:0000313" key="2">
    <source>
        <dbReference type="Proteomes" id="UP000597762"/>
    </source>
</evidence>